<dbReference type="AlphaFoldDB" id="A0A4Y8L913"/>
<dbReference type="InterPro" id="IPR000184">
    <property type="entry name" value="Bac_surfAg_D15"/>
</dbReference>
<keyword evidence="3" id="KW-0732">Signal</keyword>
<dbReference type="Proteomes" id="UP000297861">
    <property type="component" value="Unassembled WGS sequence"/>
</dbReference>
<keyword evidence="8" id="KW-1185">Reference proteome</keyword>
<evidence type="ECO:0000313" key="7">
    <source>
        <dbReference type="EMBL" id="TFD98827.1"/>
    </source>
</evidence>
<dbReference type="STRING" id="1121485.GCA_000426485_00013"/>
<dbReference type="Gene3D" id="2.40.160.50">
    <property type="entry name" value="membrane protein fhac: a member of the omp85/tpsb transporter family"/>
    <property type="match status" value="1"/>
</dbReference>
<proteinExistence type="predicted"/>
<dbReference type="InterPro" id="IPR039910">
    <property type="entry name" value="D15-like"/>
</dbReference>
<dbReference type="RefSeq" id="WP_134435296.1">
    <property type="nucleotide sequence ID" value="NZ_SOML01000001.1"/>
</dbReference>
<keyword evidence="2" id="KW-0812">Transmembrane</keyword>
<sequence>MRIKQKIFFFISGCALLIYSCSSTKYVPDNQQLLADATVKVDAKDISSFDLEPYIKQKSNYKTFELFKFPLFVYNLSGRDTTKWYNRTLKHAGEPPVIYDSTQINRTLTQLSRIMENKGYQHAEIEPVITEGDKRVKIVFDIKSNEPTRIADYKININDTVFDRKIIDHSFPIPERFRKRMGDTATTINLNSYLSYGKLLKKGDQMDLDLLNAERERVTSILNRNGYMAFSKDYIEFVADTIGKKNEVDLEMIIYPQTQRLNNHETINTPHTQYFLDNVDIYVDYNPIADGDLNHYNATDTVYRGKYRIFYGARGRYIKPFVILNNCYIQPGNLYNGSQVSTTYNALSQLNILKNVNIRYEQYLENDSTRMRCIITAVPDKKQGISSEIEGTNSSGFFGIGAGLGYTHRNIFKGSELLNIKVKGSYEAVTPNFSNFNDNYFEIGSEASLTFPRFMFPFLNYDLRRKLRASTQLTSSYTYQRRPGYFTRTVFATGLKYIWENRTNGTVRHTLDLVDISYAHIPNLSSDFEKQLTTNAKIYSFTDQFILSTGYTYYRSNNMYQRLFYAPNRRDRSSYSLRASFETAGNALALFAALTNIKKDEYGSKKIFDTYYAQYVKGNFDYSKSIQIDDNNAFAWRIGAGVVYPYGNYKLVPFQKRFFSGGANSVRGWSARELGPGSFYREDANFNDQSGDVRFDANAEYRSKAFWKLEFAAFLDAGNIWTLKGTERQYKGEFKFNKFYKQIASAWGLGLRLDLEFVLIRLDCGWKLYNPADTPIYKTDASGYQVVDGFESKWAVLKPFRFRENTAWHIAVGYPF</sequence>
<gene>
    <name evidence="7" type="ORF">E2605_01705</name>
</gene>
<evidence type="ECO:0000256" key="5">
    <source>
        <dbReference type="ARBA" id="ARBA00023237"/>
    </source>
</evidence>
<dbReference type="PANTHER" id="PTHR12815:SF47">
    <property type="entry name" value="TRANSLOCATION AND ASSEMBLY MODULE SUBUNIT TAMA"/>
    <property type="match status" value="1"/>
</dbReference>
<dbReference type="EMBL" id="SOML01000001">
    <property type="protein sequence ID" value="TFD98827.1"/>
    <property type="molecule type" value="Genomic_DNA"/>
</dbReference>
<organism evidence="7 8">
    <name type="scientific">Dysgonomonas capnocytophagoides</name>
    <dbReference type="NCBI Taxonomy" id="45254"/>
    <lineage>
        <taxon>Bacteria</taxon>
        <taxon>Pseudomonadati</taxon>
        <taxon>Bacteroidota</taxon>
        <taxon>Bacteroidia</taxon>
        <taxon>Bacteroidales</taxon>
        <taxon>Dysgonomonadaceae</taxon>
        <taxon>Dysgonomonas</taxon>
    </lineage>
</organism>
<dbReference type="PROSITE" id="PS51257">
    <property type="entry name" value="PROKAR_LIPOPROTEIN"/>
    <property type="match status" value="1"/>
</dbReference>
<evidence type="ECO:0000256" key="1">
    <source>
        <dbReference type="ARBA" id="ARBA00004370"/>
    </source>
</evidence>
<accession>A0A4Y8L913</accession>
<keyword evidence="4" id="KW-0472">Membrane</keyword>
<dbReference type="PANTHER" id="PTHR12815">
    <property type="entry name" value="SORTING AND ASSEMBLY MACHINERY SAMM50 PROTEIN FAMILY MEMBER"/>
    <property type="match status" value="1"/>
</dbReference>
<evidence type="ECO:0000259" key="6">
    <source>
        <dbReference type="Pfam" id="PF01103"/>
    </source>
</evidence>
<reference evidence="7 8" key="1">
    <citation type="submission" date="2019-03" db="EMBL/GenBank/DDBJ databases">
        <title>San Antonio Military Medical Center submission to MRSN (WRAIR), pending publication.</title>
        <authorList>
            <person name="Blyth D.M."/>
            <person name="Mccarthy S.L."/>
            <person name="Schall S.E."/>
            <person name="Stam J.A."/>
            <person name="Ong A.C."/>
            <person name="Mcgann P.T."/>
        </authorList>
    </citation>
    <scope>NUCLEOTIDE SEQUENCE [LARGE SCALE GENOMIC DNA]</scope>
    <source>
        <strain evidence="7 8">MRSN571793</strain>
    </source>
</reference>
<feature type="domain" description="Bacterial surface antigen (D15)" evidence="6">
    <location>
        <begin position="535"/>
        <end position="776"/>
    </location>
</feature>
<comment type="subcellular location">
    <subcellularLocation>
        <location evidence="1">Membrane</location>
    </subcellularLocation>
</comment>
<evidence type="ECO:0000256" key="3">
    <source>
        <dbReference type="ARBA" id="ARBA00022729"/>
    </source>
</evidence>
<dbReference type="Pfam" id="PF01103">
    <property type="entry name" value="Omp85"/>
    <property type="match status" value="1"/>
</dbReference>
<comment type="caution">
    <text evidence="7">The sequence shown here is derived from an EMBL/GenBank/DDBJ whole genome shotgun (WGS) entry which is preliminary data.</text>
</comment>
<protein>
    <submittedName>
        <fullName evidence="7">Outer membrane protein assembly factor</fullName>
    </submittedName>
</protein>
<name>A0A4Y8L913_9BACT</name>
<dbReference type="GO" id="GO:0019867">
    <property type="term" value="C:outer membrane"/>
    <property type="evidence" value="ECO:0007669"/>
    <property type="project" value="InterPro"/>
</dbReference>
<evidence type="ECO:0000256" key="4">
    <source>
        <dbReference type="ARBA" id="ARBA00023136"/>
    </source>
</evidence>
<dbReference type="OrthoDB" id="9814535at2"/>
<evidence type="ECO:0000313" key="8">
    <source>
        <dbReference type="Proteomes" id="UP000297861"/>
    </source>
</evidence>
<keyword evidence="5" id="KW-0998">Cell outer membrane</keyword>
<evidence type="ECO:0000256" key="2">
    <source>
        <dbReference type="ARBA" id="ARBA00022692"/>
    </source>
</evidence>